<evidence type="ECO:0000256" key="1">
    <source>
        <dbReference type="SAM" id="Phobius"/>
    </source>
</evidence>
<organism evidence="2">
    <name type="scientific">marine metagenome</name>
    <dbReference type="NCBI Taxonomy" id="408172"/>
    <lineage>
        <taxon>unclassified sequences</taxon>
        <taxon>metagenomes</taxon>
        <taxon>ecological metagenomes</taxon>
    </lineage>
</organism>
<accession>A0A381PTD7</accession>
<dbReference type="AlphaFoldDB" id="A0A381PTD7"/>
<proteinExistence type="predicted"/>
<keyword evidence="1" id="KW-1133">Transmembrane helix</keyword>
<sequence length="36" mass="4049">MQEDKKTIITLGIFFSLIGVVIVLQIILAIYLQTVN</sequence>
<keyword evidence="1" id="KW-0472">Membrane</keyword>
<dbReference type="EMBL" id="UINC01001087">
    <property type="protein sequence ID" value="SUZ70316.1"/>
    <property type="molecule type" value="Genomic_DNA"/>
</dbReference>
<feature type="transmembrane region" description="Helical" evidence="1">
    <location>
        <begin position="7"/>
        <end position="32"/>
    </location>
</feature>
<name>A0A381PTD7_9ZZZZ</name>
<keyword evidence="1" id="KW-0812">Transmembrane</keyword>
<protein>
    <submittedName>
        <fullName evidence="2">Uncharacterized protein</fullName>
    </submittedName>
</protein>
<evidence type="ECO:0000313" key="2">
    <source>
        <dbReference type="EMBL" id="SUZ70316.1"/>
    </source>
</evidence>
<reference evidence="2" key="1">
    <citation type="submission" date="2018-05" db="EMBL/GenBank/DDBJ databases">
        <authorList>
            <person name="Lanie J.A."/>
            <person name="Ng W.-L."/>
            <person name="Kazmierczak K.M."/>
            <person name="Andrzejewski T.M."/>
            <person name="Davidsen T.M."/>
            <person name="Wayne K.J."/>
            <person name="Tettelin H."/>
            <person name="Glass J.I."/>
            <person name="Rusch D."/>
            <person name="Podicherti R."/>
            <person name="Tsui H.-C.T."/>
            <person name="Winkler M.E."/>
        </authorList>
    </citation>
    <scope>NUCLEOTIDE SEQUENCE</scope>
</reference>
<gene>
    <name evidence="2" type="ORF">METZ01_LOCUS23170</name>
</gene>